<evidence type="ECO:0000313" key="5">
    <source>
        <dbReference type="Proteomes" id="UP000278036"/>
    </source>
</evidence>
<dbReference type="AlphaFoldDB" id="A0A3A9JZP6"/>
<reference evidence="2 5" key="1">
    <citation type="submission" date="2018-09" db="EMBL/GenBank/DDBJ databases">
        <title>Roseomonas sp. nov., isolated from feces of Tibetan antelopes in the Qinghai-Tibet plateau, China.</title>
        <authorList>
            <person name="Tian Z."/>
        </authorList>
    </citation>
    <scope>NUCLEOTIDE SEQUENCE [LARGE SCALE GENOMIC DNA]</scope>
    <source>
        <strain evidence="3 4">Z23</strain>
        <strain evidence="2 5">Z24</strain>
    </source>
</reference>
<dbReference type="PANTHER" id="PTHR44809:SF1">
    <property type="entry name" value="PROTEIN O-MANNOSYL-TRANSFERASE TMTC1"/>
    <property type="match status" value="1"/>
</dbReference>
<gene>
    <name evidence="2" type="ORF">D6Z83_08660</name>
    <name evidence="3" type="ORF">EBE87_13670</name>
</gene>
<dbReference type="Pfam" id="PF14559">
    <property type="entry name" value="TPR_19"/>
    <property type="match status" value="1"/>
</dbReference>
<dbReference type="InterPro" id="IPR019734">
    <property type="entry name" value="TPR_rpt"/>
</dbReference>
<dbReference type="Proteomes" id="UP000274097">
    <property type="component" value="Unassembled WGS sequence"/>
</dbReference>
<dbReference type="Gene3D" id="1.25.40.10">
    <property type="entry name" value="Tetratricopeptide repeat domain"/>
    <property type="match status" value="1"/>
</dbReference>
<protein>
    <submittedName>
        <fullName evidence="2">Uncharacterized protein</fullName>
    </submittedName>
</protein>
<dbReference type="PANTHER" id="PTHR44809">
    <property type="match status" value="1"/>
</dbReference>
<dbReference type="InterPro" id="IPR052943">
    <property type="entry name" value="TMTC_O-mannosyl-trnsfr"/>
</dbReference>
<organism evidence="2 5">
    <name type="scientific">Teichococcus wenyumeiae</name>
    <dbReference type="NCBI Taxonomy" id="2478470"/>
    <lineage>
        <taxon>Bacteria</taxon>
        <taxon>Pseudomonadati</taxon>
        <taxon>Pseudomonadota</taxon>
        <taxon>Alphaproteobacteria</taxon>
        <taxon>Acetobacterales</taxon>
        <taxon>Roseomonadaceae</taxon>
        <taxon>Roseomonas</taxon>
    </lineage>
</organism>
<dbReference type="SMART" id="SM00028">
    <property type="entry name" value="TPR"/>
    <property type="match status" value="6"/>
</dbReference>
<name>A0A3A9JZP6_9PROT</name>
<dbReference type="EMBL" id="RFLX01000009">
    <property type="protein sequence ID" value="RMI20865.1"/>
    <property type="molecule type" value="Genomic_DNA"/>
</dbReference>
<evidence type="ECO:0000313" key="2">
    <source>
        <dbReference type="EMBL" id="RKK04569.1"/>
    </source>
</evidence>
<feature type="region of interest" description="Disordered" evidence="1">
    <location>
        <begin position="541"/>
        <end position="560"/>
    </location>
</feature>
<dbReference type="Pfam" id="PF13432">
    <property type="entry name" value="TPR_16"/>
    <property type="match status" value="1"/>
</dbReference>
<dbReference type="EMBL" id="RAQU01000039">
    <property type="protein sequence ID" value="RKK04569.1"/>
    <property type="molecule type" value="Genomic_DNA"/>
</dbReference>
<proteinExistence type="predicted"/>
<dbReference type="InterPro" id="IPR011990">
    <property type="entry name" value="TPR-like_helical_dom_sf"/>
</dbReference>
<sequence length="574" mass="61953">MRVAEAAPGSAILYEDEEIVVIHRPAPGDAAARQAEAGAELPGGLAAPAPLTLVTFADLTFRPDGDTIWGQEPAAKLGLEAIGFVAKRENWFPAASMQQAAPAVRALLGGGPALCYGYSMGGYAALKYARLLGVSHALGVCPQASISPADLPEDRRFHKFHDRRLHAGMRLTPAEAPEFGVMMADPYHPDDRLNARMLAEDGGLHWLRTPFVGHAAIWLLTETSFLRRAMDLILASDMAALAAALRARRQENVHWFFWVAHHAFLRNKVALANRLWNRAEALGLDRTIREQEVMRLLGDAMRRLIDKGQREEARALALRRAEECAGDAVALAQIGHILVGMGEGDAAEEPFRASLALRQDIANVYGGLSLVVASKGRVNEAIEIATNGINAVPGDAELHIHLGYLLLNAARLEDAQAQFEIVLGQLPQHAGALTGKSNVLAAYGRQAEAIELMREAIGLAPQDAGMRVWLGQLLLVVGDPLEAEPHFRVALELAPQVGAAHIGLARALERTGRLEEARHVAADAAAVLPHDTRVQAIHRRMGPPDTAKPEPVEDAESQRAPSGLRRMLGAFFGR</sequence>
<dbReference type="InterPro" id="IPR029058">
    <property type="entry name" value="AB_hydrolase_fold"/>
</dbReference>
<keyword evidence="4" id="KW-1185">Reference proteome</keyword>
<accession>A0A3A9JZP6</accession>
<dbReference type="InParanoid" id="A0A3A9JZP6"/>
<evidence type="ECO:0000313" key="3">
    <source>
        <dbReference type="EMBL" id="RMI20865.1"/>
    </source>
</evidence>
<evidence type="ECO:0000313" key="4">
    <source>
        <dbReference type="Proteomes" id="UP000274097"/>
    </source>
</evidence>
<dbReference type="SUPFAM" id="SSF53474">
    <property type="entry name" value="alpha/beta-Hydrolases"/>
    <property type="match status" value="1"/>
</dbReference>
<comment type="caution">
    <text evidence="2">The sequence shown here is derived from an EMBL/GenBank/DDBJ whole genome shotgun (WGS) entry which is preliminary data.</text>
</comment>
<evidence type="ECO:0000256" key="1">
    <source>
        <dbReference type="SAM" id="MobiDB-lite"/>
    </source>
</evidence>
<dbReference type="SUPFAM" id="SSF48452">
    <property type="entry name" value="TPR-like"/>
    <property type="match status" value="1"/>
</dbReference>
<dbReference type="Proteomes" id="UP000278036">
    <property type="component" value="Unassembled WGS sequence"/>
</dbReference>